<dbReference type="KEGG" id="vau:VANGNB10_cII0929c"/>
<organism evidence="1 2">
    <name type="scientific">Vibrio anguillarum</name>
    <name type="common">Listonella anguillarum</name>
    <dbReference type="NCBI Taxonomy" id="55601"/>
    <lineage>
        <taxon>Bacteria</taxon>
        <taxon>Pseudomonadati</taxon>
        <taxon>Pseudomonadota</taxon>
        <taxon>Gammaproteobacteria</taxon>
        <taxon>Vibrionales</taxon>
        <taxon>Vibrionaceae</taxon>
        <taxon>Vibrio</taxon>
    </lineage>
</organism>
<dbReference type="RefSeq" id="WP_013868132.1">
    <property type="nucleotide sequence ID" value="NZ_CP020533.1"/>
</dbReference>
<sequence length="229" mass="27142">MFKVIRPLEEPPELKTKGYNCDEVVHALWKICHRKCYLCETLNPDAPEIEHKEPHENKDEDLKVDWNNLFYSCRRCNSIKGTKHKNILDVAQVDPITKIIWNMAPSNYSDVTFEKVDKKCKDKAVDDTIKLLERCFNETGTAFRGITREALIEKVEIKLQHFLKQAYKIRHEDSDEDDIEKARKQLKVMLQNEYPYSAFWRWRFLRDPVLMRGHSDLLPEYVTLSPCKL</sequence>
<dbReference type="Gene3D" id="1.10.30.50">
    <property type="match status" value="1"/>
</dbReference>
<dbReference type="EMBL" id="RDOM01000011">
    <property type="protein sequence ID" value="MBF4271709.1"/>
    <property type="molecule type" value="Genomic_DNA"/>
</dbReference>
<evidence type="ECO:0000313" key="1">
    <source>
        <dbReference type="EMBL" id="MBF4271709.1"/>
    </source>
</evidence>
<comment type="caution">
    <text evidence="1">The sequence shown here is derived from an EMBL/GenBank/DDBJ whole genome shotgun (WGS) entry which is preliminary data.</text>
</comment>
<evidence type="ECO:0000313" key="2">
    <source>
        <dbReference type="Proteomes" id="UP000722957"/>
    </source>
</evidence>
<dbReference type="AlphaFoldDB" id="A0A241NML6"/>
<accession>A0A241NML6</accession>
<gene>
    <name evidence="1" type="ORF">EAY07_06555</name>
</gene>
<protein>
    <recommendedName>
        <fullName evidence="3">HNH endonuclease</fullName>
    </recommendedName>
</protein>
<proteinExistence type="predicted"/>
<evidence type="ECO:0008006" key="3">
    <source>
        <dbReference type="Google" id="ProtNLM"/>
    </source>
</evidence>
<dbReference type="Proteomes" id="UP000722957">
    <property type="component" value="Unassembled WGS sequence"/>
</dbReference>
<name>A0A241NML6_VIBAN</name>
<reference evidence="1 2" key="1">
    <citation type="journal article" date="2021" name="PeerJ">
        <title>Analysis of 44 Vibrio anguillarum genomes reveals high genetic diversity.</title>
        <authorList>
            <person name="Hansen M.J."/>
            <person name="Dalsgaard I."/>
        </authorList>
    </citation>
    <scope>NUCLEOTIDE SEQUENCE [LARGE SCALE GENOMIC DNA]</scope>
    <source>
        <strain evidence="1 2">17-16730-2A</strain>
    </source>
</reference>